<comment type="caution">
    <text evidence="1">The sequence shown here is derived from an EMBL/GenBank/DDBJ whole genome shotgun (WGS) entry which is preliminary data.</text>
</comment>
<reference evidence="1 2" key="1">
    <citation type="submission" date="2022-05" db="EMBL/GenBank/DDBJ databases">
        <authorList>
            <consortium name="Genoscope - CEA"/>
            <person name="William W."/>
        </authorList>
    </citation>
    <scope>NUCLEOTIDE SEQUENCE [LARGE SCALE GENOMIC DNA]</scope>
</reference>
<dbReference type="EMBL" id="CALNXK010000004">
    <property type="protein sequence ID" value="CAH3035780.1"/>
    <property type="molecule type" value="Genomic_DNA"/>
</dbReference>
<accession>A0ABN8MYF6</accession>
<evidence type="ECO:0000313" key="1">
    <source>
        <dbReference type="EMBL" id="CAH3035780.1"/>
    </source>
</evidence>
<name>A0ABN8MYF6_9CNID</name>
<sequence length="133" mass="15583">MECYEQHVYYYETSFYYIKGKLRGHYVTLKRCRWKEKDERLAASKYPPVYGRILTVFDEDTVLRFSRDVACARQFVHQGGYHHCNLGSPRVVLTENFKAKSAYDLAWQSLHMRLLLPAGVALLQEELVAVTTK</sequence>
<dbReference type="SUPFAM" id="SSF56112">
    <property type="entry name" value="Protein kinase-like (PK-like)"/>
    <property type="match status" value="1"/>
</dbReference>
<dbReference type="Proteomes" id="UP001159405">
    <property type="component" value="Unassembled WGS sequence"/>
</dbReference>
<evidence type="ECO:0000313" key="2">
    <source>
        <dbReference type="Proteomes" id="UP001159405"/>
    </source>
</evidence>
<dbReference type="InterPro" id="IPR011009">
    <property type="entry name" value="Kinase-like_dom_sf"/>
</dbReference>
<gene>
    <name evidence="1" type="ORF">PLOB_00031163</name>
</gene>
<protein>
    <submittedName>
        <fullName evidence="1">Uncharacterized protein</fullName>
    </submittedName>
</protein>
<keyword evidence="2" id="KW-1185">Reference proteome</keyword>
<organism evidence="1 2">
    <name type="scientific">Porites lobata</name>
    <dbReference type="NCBI Taxonomy" id="104759"/>
    <lineage>
        <taxon>Eukaryota</taxon>
        <taxon>Metazoa</taxon>
        <taxon>Cnidaria</taxon>
        <taxon>Anthozoa</taxon>
        <taxon>Hexacorallia</taxon>
        <taxon>Scleractinia</taxon>
        <taxon>Fungiina</taxon>
        <taxon>Poritidae</taxon>
        <taxon>Porites</taxon>
    </lineage>
</organism>
<proteinExistence type="predicted"/>